<feature type="compositionally biased region" description="Basic and acidic residues" evidence="5">
    <location>
        <begin position="572"/>
        <end position="587"/>
    </location>
</feature>
<dbReference type="InterPro" id="IPR015655">
    <property type="entry name" value="PP2C"/>
</dbReference>
<protein>
    <submittedName>
        <fullName evidence="8">PPM-type phosphatase domain-containing protein</fullName>
    </submittedName>
</protein>
<feature type="region of interest" description="Disordered" evidence="5">
    <location>
        <begin position="322"/>
        <end position="469"/>
    </location>
</feature>
<evidence type="ECO:0000256" key="2">
    <source>
        <dbReference type="ARBA" id="ARBA00022801"/>
    </source>
</evidence>
<dbReference type="GO" id="GO:0046872">
    <property type="term" value="F:metal ion binding"/>
    <property type="evidence" value="ECO:0007669"/>
    <property type="project" value="UniProtKB-KW"/>
</dbReference>
<feature type="region of interest" description="Disordered" evidence="5">
    <location>
        <begin position="700"/>
        <end position="733"/>
    </location>
</feature>
<evidence type="ECO:0000259" key="6">
    <source>
        <dbReference type="PROSITE" id="PS51746"/>
    </source>
</evidence>
<feature type="region of interest" description="Disordered" evidence="5">
    <location>
        <begin position="115"/>
        <end position="232"/>
    </location>
</feature>
<feature type="region of interest" description="Disordered" evidence="5">
    <location>
        <begin position="562"/>
        <end position="587"/>
    </location>
</feature>
<accession>A0A1I8I002</accession>
<feature type="region of interest" description="Disordered" evidence="5">
    <location>
        <begin position="811"/>
        <end position="835"/>
    </location>
</feature>
<dbReference type="WBParaSite" id="maker-uti_cns_0009013-snap-gene-0.4-mRNA-1">
    <property type="protein sequence ID" value="maker-uti_cns_0009013-snap-gene-0.4-mRNA-1"/>
    <property type="gene ID" value="maker-uti_cns_0009013-snap-gene-0.4"/>
</dbReference>
<feature type="compositionally biased region" description="Basic residues" evidence="5">
    <location>
        <begin position="208"/>
        <end position="220"/>
    </location>
</feature>
<dbReference type="InterPro" id="IPR036457">
    <property type="entry name" value="PPM-type-like_dom_sf"/>
</dbReference>
<feature type="domain" description="PPM-type phosphatase" evidence="6">
    <location>
        <begin position="1682"/>
        <end position="2013"/>
    </location>
</feature>
<reference evidence="8" key="1">
    <citation type="submission" date="2016-11" db="UniProtKB">
        <authorList>
            <consortium name="WormBaseParasite"/>
        </authorList>
    </citation>
    <scope>IDENTIFICATION</scope>
</reference>
<feature type="compositionally biased region" description="Polar residues" evidence="5">
    <location>
        <begin position="248"/>
        <end position="258"/>
    </location>
</feature>
<keyword evidence="7" id="KW-1185">Reference proteome</keyword>
<feature type="compositionally biased region" description="Polar residues" evidence="5">
    <location>
        <begin position="369"/>
        <end position="379"/>
    </location>
</feature>
<feature type="compositionally biased region" description="Low complexity" evidence="5">
    <location>
        <begin position="335"/>
        <end position="357"/>
    </location>
</feature>
<feature type="compositionally biased region" description="Low complexity" evidence="5">
    <location>
        <begin position="906"/>
        <end position="917"/>
    </location>
</feature>
<keyword evidence="3 4" id="KW-0904">Protein phosphatase</keyword>
<dbReference type="SUPFAM" id="SSF81606">
    <property type="entry name" value="PP2C-like"/>
    <property type="match status" value="1"/>
</dbReference>
<keyword evidence="1" id="KW-0479">Metal-binding</keyword>
<dbReference type="InterPro" id="IPR000222">
    <property type="entry name" value="PP2C_BS"/>
</dbReference>
<organism evidence="7 8">
    <name type="scientific">Macrostomum lignano</name>
    <dbReference type="NCBI Taxonomy" id="282301"/>
    <lineage>
        <taxon>Eukaryota</taxon>
        <taxon>Metazoa</taxon>
        <taxon>Spiralia</taxon>
        <taxon>Lophotrochozoa</taxon>
        <taxon>Platyhelminthes</taxon>
        <taxon>Rhabditophora</taxon>
        <taxon>Macrostomorpha</taxon>
        <taxon>Macrostomida</taxon>
        <taxon>Macrostomidae</taxon>
        <taxon>Macrostomum</taxon>
    </lineage>
</organism>
<dbReference type="PROSITE" id="PS01032">
    <property type="entry name" value="PPM_1"/>
    <property type="match status" value="1"/>
</dbReference>
<evidence type="ECO:0000313" key="8">
    <source>
        <dbReference type="WBParaSite" id="maker-uti_cns_0009013-snap-gene-0.4-mRNA-1"/>
    </source>
</evidence>
<dbReference type="CDD" id="cd00143">
    <property type="entry name" value="PP2Cc"/>
    <property type="match status" value="1"/>
</dbReference>
<evidence type="ECO:0000256" key="4">
    <source>
        <dbReference type="RuleBase" id="RU003465"/>
    </source>
</evidence>
<dbReference type="InterPro" id="IPR001932">
    <property type="entry name" value="PPM-type_phosphatase-like_dom"/>
</dbReference>
<evidence type="ECO:0000256" key="3">
    <source>
        <dbReference type="ARBA" id="ARBA00022912"/>
    </source>
</evidence>
<evidence type="ECO:0000256" key="5">
    <source>
        <dbReference type="SAM" id="MobiDB-lite"/>
    </source>
</evidence>
<feature type="compositionally biased region" description="Polar residues" evidence="5">
    <location>
        <begin position="409"/>
        <end position="419"/>
    </location>
</feature>
<dbReference type="GO" id="GO:0004722">
    <property type="term" value="F:protein serine/threonine phosphatase activity"/>
    <property type="evidence" value="ECO:0007669"/>
    <property type="project" value="InterPro"/>
</dbReference>
<keyword evidence="2 4" id="KW-0378">Hydrolase</keyword>
<feature type="compositionally biased region" description="Basic and acidic residues" evidence="5">
    <location>
        <begin position="75"/>
        <end position="84"/>
    </location>
</feature>
<feature type="compositionally biased region" description="Basic residues" evidence="5">
    <location>
        <begin position="174"/>
        <end position="186"/>
    </location>
</feature>
<feature type="region of interest" description="Disordered" evidence="5">
    <location>
        <begin position="886"/>
        <end position="932"/>
    </location>
</feature>
<feature type="region of interest" description="Disordered" evidence="5">
    <location>
        <begin position="247"/>
        <end position="267"/>
    </location>
</feature>
<sequence>IRFDSVLNDGLSNRRGAAPAVVIAAQQFRHVEFFVRFAAAVAIAVVDVVNSDAAGGGYPQMPSGCRRGEATQADQQERAGHPHQDAWAGRGPVQVAGERRHQHFACQLAADEKHGCAPGGQGGRSHRSTRPVSIGASPTPVSRAAAHSQAWPAGQNRATPTVSKTEFKPNCRAGARRQRRQQHRASRRDSSMPRYINPPTWSPTTGRRWLRPRRKKRRGTGRPDNHEQTASSRAAIAAAQARMMYRVATSSGRASRQEQPMPETQKAARRGGGVLLFVNLANPLGFFVKLHFVARHAAVCYVFVLTQQGDVAGHEAAADSAAAAGESGQRRQQHAKSAGGQKQAARQSARRVQSAARPTCTAKAGISDQILSHSSTSRLPMQAPASPAEPSTLGELGQKPAEQGAAKTADSSAGEQQDNLILARPVGPGMANARPQATPARDMPAYRSNARRPPPQQRDDDRLDVDDSTSSDVVVVEFKAAAPATGRFRFDWPGLRLDSSEGTGQPVGRQCLGDKSDICPGLHRCYSCDSSDDSCDNRLLLTLHLLKLGSCRCRTADWAGTQTVLPPPPTRRGQDRRPAGQADTHRPWCRLNPDRQVAHAAPVVFDKHDKQPLIGGSQANAEVVGFGRWQRLQAAACMPGTESSDWARCIGRIDPDTANRLGQPNRHRNRWPDSYRYRTVVGVRACTYYTGEVGRSENNWPSSMVGTGRPECPDSCRPDTGINSRGARRQAGRCQADRRGSLVVGQIDSRCSWPVRARHSTRVTDFTVPEFAGLPVFSITTCHWPAGRSRQNCTDMNGHFWKPQSPLLPSSFRGASSKERVPPGDTSDTTATLIGSPAVPCSTRVTDFTVPEFAGLPVFSITTCHWPAGRSRQNCTDMNGHFWKPQSPLLPSSFRGASSKERVPPGDTSDTYGDDSSMPTVPPHPSLTTGTVSGPLGGTLRFTITACTGHRTRGGTGRAHILASMTMRSADIIPKPYFLDDFSPAWFDNQSASVKKLESAPSTVPRLQIVLSNAADAQGVNAVSVAVATAAVGFLAAIAGCPHEYVAEAAAALNPFLKRGLSQPAGPVHCPTVVVRAPRGRIDVHVMLVEMQRGSLGVIRVRVLNAIVQYGDNAATANRGPSGTGLEVPLLRIVRIIEARRHSGSLHSNFGHLLFGPQYAGMPTNSMSFLRIVETLRAAAQQSIVSIHQAHLAEQLTAMAGCHLQQPISSILNPAKQSKMNGGPYHPVSNEDRRRLALAVEEGRNWKQLANIVGIKRKTAKTIVDTCVQTKHIEKLPAVWTKGLDEMFYKLDELFCTLRAAQVIREASGSKKAVQSGLKEFLFAEGQSVTKFFTAEQWQFFRKQPNGQEYVIERSVVFCRDVYAFLAHVSNSRGTAEMHQRVKLAIDRGGNSLKVCISVTVDDRGCTSSAQFNRFMDSGVKKILILALVEDVKECYQNVSVLMATIDISSINFTLACDFKLANITSGIQSHSSSHPCLYCEGRPPWEVPAQRGCSAQFDTWQPPLLPGSDSAELLDVVPPPELHMMLGIGSNKAYEWAYEAGICRQQYHGGCLEGPACKKLLLKASELWSVLPPHLKLYATALQDFNAVREACFGQSLAADYSLYIARFQTTCRYLELSVTPKMHTLFDHVPAFCGKRRPGTVLLLQLSMLSQLSHPITMGQSLSEPVTAKETSLKQTANLLIGSSAMQGWRPRMEDAHAVHTRLSSPAPPAVPRPAAAQPAVTYAGVFDGHGGAKVARYAAEHLHRRLAAAGAAAPLSESSSPDAVEPIRAAFLEVDRDLRLRRADGGAGSTALVLLVDDSTIRCASVGDSRAVLSVAGRPVQLSRDHHPGASAERARILAAGGRVVGGRVNGRLAISRALGDFSFKRSGKRPPSEQMVTADPSVCVQTITDSMEFVVMASDGVWEVMSNQEVVSFVRSRLARGMNPDARSKNPGPSERKTAIASLQHQSIRHNLKVKSPIALRNDCGPSTVAAGRHLRFTVSAARLCHVILELEAGLRRPRRAAKAHVASFDTASGDCALLECDRGSRDHCRRCRHEGYPSLPILWDEPLPVRSVTAKLSSAPQVSSSAGPRSVTANHLQHRLNYISASSLQRIASPASRPRSSDIDCSPADDHFYRLQRTGVKS</sequence>
<proteinExistence type="inferred from homology"/>
<name>A0A1I8I002_9PLAT</name>
<dbReference type="SMART" id="SM00332">
    <property type="entry name" value="PP2Cc"/>
    <property type="match status" value="1"/>
</dbReference>
<dbReference type="Proteomes" id="UP000095280">
    <property type="component" value="Unplaced"/>
</dbReference>
<dbReference type="PANTHER" id="PTHR13832:SF827">
    <property type="entry name" value="PROTEIN PHOSPHATASE 1L"/>
    <property type="match status" value="1"/>
</dbReference>
<dbReference type="PROSITE" id="PS51746">
    <property type="entry name" value="PPM_2"/>
    <property type="match status" value="1"/>
</dbReference>
<dbReference type="PANTHER" id="PTHR13832">
    <property type="entry name" value="PROTEIN PHOSPHATASE 2C"/>
    <property type="match status" value="1"/>
</dbReference>
<evidence type="ECO:0000313" key="7">
    <source>
        <dbReference type="Proteomes" id="UP000095280"/>
    </source>
</evidence>
<dbReference type="Gene3D" id="3.60.40.10">
    <property type="entry name" value="PPM-type phosphatase domain"/>
    <property type="match status" value="1"/>
</dbReference>
<dbReference type="Pfam" id="PF00481">
    <property type="entry name" value="PP2C"/>
    <property type="match status" value="1"/>
</dbReference>
<feature type="region of interest" description="Disordered" evidence="5">
    <location>
        <begin position="56"/>
        <end position="88"/>
    </location>
</feature>
<comment type="similarity">
    <text evidence="4">Belongs to the PP2C family.</text>
</comment>
<evidence type="ECO:0000256" key="1">
    <source>
        <dbReference type="ARBA" id="ARBA00022723"/>
    </source>
</evidence>